<dbReference type="Proteomes" id="UP001154078">
    <property type="component" value="Chromosome 6"/>
</dbReference>
<dbReference type="InterPro" id="IPR000873">
    <property type="entry name" value="AMP-dep_synth/lig_dom"/>
</dbReference>
<evidence type="ECO:0000259" key="5">
    <source>
        <dbReference type="Pfam" id="PF00501"/>
    </source>
</evidence>
<evidence type="ECO:0008006" key="9">
    <source>
        <dbReference type="Google" id="ProtNLM"/>
    </source>
</evidence>
<dbReference type="OrthoDB" id="10253869at2759"/>
<dbReference type="Gene3D" id="2.30.38.10">
    <property type="entry name" value="Luciferase, Domain 3"/>
    <property type="match status" value="1"/>
</dbReference>
<comment type="subcellular location">
    <subcellularLocation>
        <location evidence="1">Peroxisome</location>
    </subcellularLocation>
</comment>
<dbReference type="InterPro" id="IPR020845">
    <property type="entry name" value="AMP-binding_CS"/>
</dbReference>
<reference evidence="7" key="1">
    <citation type="submission" date="2021-12" db="EMBL/GenBank/DDBJ databases">
        <authorList>
            <person name="King R."/>
        </authorList>
    </citation>
    <scope>NUCLEOTIDE SEQUENCE</scope>
</reference>
<evidence type="ECO:0000313" key="8">
    <source>
        <dbReference type="Proteomes" id="UP001154078"/>
    </source>
</evidence>
<dbReference type="Pfam" id="PF13193">
    <property type="entry name" value="AMP-binding_C"/>
    <property type="match status" value="1"/>
</dbReference>
<dbReference type="InterPro" id="IPR045851">
    <property type="entry name" value="AMP-bd_C_sf"/>
</dbReference>
<dbReference type="Gene3D" id="3.40.50.980">
    <property type="match status" value="2"/>
</dbReference>
<evidence type="ECO:0000313" key="7">
    <source>
        <dbReference type="EMBL" id="CAH0559648.1"/>
    </source>
</evidence>
<dbReference type="SUPFAM" id="SSF56801">
    <property type="entry name" value="Acetyl-CoA synthetase-like"/>
    <property type="match status" value="1"/>
</dbReference>
<dbReference type="EMBL" id="OV121137">
    <property type="protein sequence ID" value="CAH0559648.1"/>
    <property type="molecule type" value="Genomic_DNA"/>
</dbReference>
<feature type="domain" description="AMP-dependent synthetase/ligase" evidence="5">
    <location>
        <begin position="42"/>
        <end position="397"/>
    </location>
</feature>
<evidence type="ECO:0000256" key="4">
    <source>
        <dbReference type="ARBA" id="ARBA00023140"/>
    </source>
</evidence>
<evidence type="ECO:0000256" key="1">
    <source>
        <dbReference type="ARBA" id="ARBA00004275"/>
    </source>
</evidence>
<dbReference type="FunFam" id="3.30.300.30:FF:000007">
    <property type="entry name" value="4-coumarate--CoA ligase 2"/>
    <property type="match status" value="1"/>
</dbReference>
<dbReference type="PROSITE" id="PS00455">
    <property type="entry name" value="AMP_BINDING"/>
    <property type="match status" value="1"/>
</dbReference>
<dbReference type="Gene3D" id="3.30.300.30">
    <property type="match status" value="1"/>
</dbReference>
<keyword evidence="3" id="KW-0436">Ligase</keyword>
<evidence type="ECO:0000256" key="3">
    <source>
        <dbReference type="ARBA" id="ARBA00022598"/>
    </source>
</evidence>
<dbReference type="GO" id="GO:0016405">
    <property type="term" value="F:CoA-ligase activity"/>
    <property type="evidence" value="ECO:0007669"/>
    <property type="project" value="TreeGrafter"/>
</dbReference>
<sequence>MKEENILYGPELERTIEGSLGDLAILMLKSAEDNLIQVDANTNKKLRANELLSRAICIAKWFKQNGIGVGDSVTVSCENRLEFCIIPIAAFFVGATFAPINPDYIPRELKHVLGLSKPKAIFCSSTTIDKIIKCQPDHPYLKKIILLGNETKPNNSVILFEELIKDADPENIDEEFEVTPYDPKETVATILCSSGTTGMPKGVMCTHDSMTAYIDIARAIVTEIIDSDDPSDAMMGLVPFFHSFGFMLMFLNVIRGKLMVVISKFKPKVFLDAVINYKVARMIVPPPVLMVLLKHPLTKNYDLSVIKEIRSGAAPLGKDMERELKERFRVKQVSQSYGMTETTLGILMTPYGKSKVGSSGKIVPGCAVKVIDESGKALGPNQEGEMCFKGPLIMKGYVGDLASTAATIDEDGWLHTGDVAYYDEEGYFYVVDRLKELIKYKGFQVAPAELEALLVTHPCVEDAAVIGIPNEDAGELPLAFVVKKSGKNITEREIEKFVEDNVSHTKRLRGGVIFLDEIPRNPTGKILRRVLRDRGVKQTSKL</sequence>
<protein>
    <recommendedName>
        <fullName evidence="9">Luciferin 4-monooxygenase</fullName>
    </recommendedName>
</protein>
<feature type="domain" description="AMP-binding enzyme C-terminal" evidence="6">
    <location>
        <begin position="449"/>
        <end position="525"/>
    </location>
</feature>
<accession>A0A9P0FJK7</accession>
<keyword evidence="8" id="KW-1185">Reference proteome</keyword>
<dbReference type="Pfam" id="PF00501">
    <property type="entry name" value="AMP-binding"/>
    <property type="match status" value="1"/>
</dbReference>
<evidence type="ECO:0000256" key="2">
    <source>
        <dbReference type="ARBA" id="ARBA00006432"/>
    </source>
</evidence>
<dbReference type="CDD" id="cd05911">
    <property type="entry name" value="Firefly_Luc_like"/>
    <property type="match status" value="1"/>
</dbReference>
<gene>
    <name evidence="7" type="ORF">MELIAE_LOCUS9688</name>
</gene>
<dbReference type="InterPro" id="IPR025110">
    <property type="entry name" value="AMP-bd_C"/>
</dbReference>
<dbReference type="AlphaFoldDB" id="A0A9P0FJK7"/>
<dbReference type="PANTHER" id="PTHR24096">
    <property type="entry name" value="LONG-CHAIN-FATTY-ACID--COA LIGASE"/>
    <property type="match status" value="1"/>
</dbReference>
<name>A0A9P0FJK7_BRAAE</name>
<proteinExistence type="inferred from homology"/>
<dbReference type="GO" id="GO:0005777">
    <property type="term" value="C:peroxisome"/>
    <property type="evidence" value="ECO:0007669"/>
    <property type="project" value="UniProtKB-SubCell"/>
</dbReference>
<keyword evidence="4" id="KW-0576">Peroxisome</keyword>
<organism evidence="7 8">
    <name type="scientific">Brassicogethes aeneus</name>
    <name type="common">Rape pollen beetle</name>
    <name type="synonym">Meligethes aeneus</name>
    <dbReference type="NCBI Taxonomy" id="1431903"/>
    <lineage>
        <taxon>Eukaryota</taxon>
        <taxon>Metazoa</taxon>
        <taxon>Ecdysozoa</taxon>
        <taxon>Arthropoda</taxon>
        <taxon>Hexapoda</taxon>
        <taxon>Insecta</taxon>
        <taxon>Pterygota</taxon>
        <taxon>Neoptera</taxon>
        <taxon>Endopterygota</taxon>
        <taxon>Coleoptera</taxon>
        <taxon>Polyphaga</taxon>
        <taxon>Cucujiformia</taxon>
        <taxon>Nitidulidae</taxon>
        <taxon>Meligethinae</taxon>
        <taxon>Brassicogethes</taxon>
    </lineage>
</organism>
<dbReference type="PANTHER" id="PTHR24096:SF149">
    <property type="entry name" value="AMP-BINDING DOMAIN-CONTAINING PROTEIN-RELATED"/>
    <property type="match status" value="1"/>
</dbReference>
<comment type="similarity">
    <text evidence="2">Belongs to the ATP-dependent AMP-binding enzyme family.</text>
</comment>
<evidence type="ECO:0000259" key="6">
    <source>
        <dbReference type="Pfam" id="PF13193"/>
    </source>
</evidence>